<organism evidence="5 6">
    <name type="scientific">Neocucurbitaria cava</name>
    <dbReference type="NCBI Taxonomy" id="798079"/>
    <lineage>
        <taxon>Eukaryota</taxon>
        <taxon>Fungi</taxon>
        <taxon>Dikarya</taxon>
        <taxon>Ascomycota</taxon>
        <taxon>Pezizomycotina</taxon>
        <taxon>Dothideomycetes</taxon>
        <taxon>Pleosporomycetidae</taxon>
        <taxon>Pleosporales</taxon>
        <taxon>Pleosporineae</taxon>
        <taxon>Cucurbitariaceae</taxon>
        <taxon>Neocucurbitaria</taxon>
    </lineage>
</organism>
<protein>
    <recommendedName>
        <fullName evidence="4">Glycine zipper 2TM domain-containing protein</fullName>
    </recommendedName>
</protein>
<feature type="compositionally biased region" description="Pro residues" evidence="3">
    <location>
        <begin position="148"/>
        <end position="161"/>
    </location>
</feature>
<reference evidence="5" key="1">
    <citation type="submission" date="2022-10" db="EMBL/GenBank/DDBJ databases">
        <title>Tapping the CABI collections for fungal endophytes: first genome assemblies for Collariella, Neodidymelliopsis, Ascochyta clinopodiicola, Didymella pomorum, Didymosphaeria variabile, Neocosmospora piperis and Neocucurbitaria cava.</title>
        <authorList>
            <person name="Hill R."/>
        </authorList>
    </citation>
    <scope>NUCLEOTIDE SEQUENCE</scope>
    <source>
        <strain evidence="5">IMI 356814</strain>
    </source>
</reference>
<feature type="region of interest" description="Disordered" evidence="3">
    <location>
        <begin position="14"/>
        <end position="231"/>
    </location>
</feature>
<feature type="compositionally biased region" description="Basic and acidic residues" evidence="3">
    <location>
        <begin position="99"/>
        <end position="113"/>
    </location>
</feature>
<feature type="compositionally biased region" description="Polar residues" evidence="3">
    <location>
        <begin position="117"/>
        <end position="127"/>
    </location>
</feature>
<proteinExistence type="predicted"/>
<evidence type="ECO:0000259" key="4">
    <source>
        <dbReference type="Pfam" id="PF05433"/>
    </source>
</evidence>
<name>A0A9W8Y1N1_9PLEO</name>
<keyword evidence="6" id="KW-1185">Reference proteome</keyword>
<feature type="compositionally biased region" description="Basic and acidic residues" evidence="3">
    <location>
        <begin position="130"/>
        <end position="141"/>
    </location>
</feature>
<feature type="compositionally biased region" description="Low complexity" evidence="3">
    <location>
        <begin position="162"/>
        <end position="171"/>
    </location>
</feature>
<gene>
    <name evidence="5" type="ORF">N0V83_009594</name>
</gene>
<keyword evidence="2" id="KW-0472">Membrane</keyword>
<dbReference type="EMBL" id="JAPEUY010000018">
    <property type="protein sequence ID" value="KAJ4364139.1"/>
    <property type="molecule type" value="Genomic_DNA"/>
</dbReference>
<comment type="subcellular location">
    <subcellularLocation>
        <location evidence="1">Membrane</location>
    </subcellularLocation>
</comment>
<evidence type="ECO:0000313" key="5">
    <source>
        <dbReference type="EMBL" id="KAJ4364139.1"/>
    </source>
</evidence>
<evidence type="ECO:0000256" key="2">
    <source>
        <dbReference type="ARBA" id="ARBA00023136"/>
    </source>
</evidence>
<feature type="domain" description="Glycine zipper 2TM" evidence="4">
    <location>
        <begin position="230"/>
        <end position="270"/>
    </location>
</feature>
<feature type="compositionally biased region" description="Low complexity" evidence="3">
    <location>
        <begin position="50"/>
        <end position="61"/>
    </location>
</feature>
<accession>A0A9W8Y1N1</accession>
<evidence type="ECO:0000313" key="6">
    <source>
        <dbReference type="Proteomes" id="UP001140560"/>
    </source>
</evidence>
<evidence type="ECO:0000256" key="3">
    <source>
        <dbReference type="SAM" id="MobiDB-lite"/>
    </source>
</evidence>
<dbReference type="InterPro" id="IPR051407">
    <property type="entry name" value="Bact_OM_lipoprot/Surf_antigen"/>
</dbReference>
<dbReference type="OrthoDB" id="3801381at2759"/>
<sequence>MADYEELVELGFEGFNKVTDKYHDRAYDRLPNMKRKKKRESQDRAKAEGQSDQQQQQQRSPRQSDDNNSRPRSGPPRDSPRDRGAKEYRSDSKMYSPERGQERDSRGASERYYDNVGFNSDGPNTGATPPRDRDDYSKSRGFEVAPYQAPPMQPYQAPPMQPYQAPLMQPYQGPPPGYYDQSRGQGDRGRPGTQRRGSSWSPPRPKKHDRDSHKPRARSKSGDKQQRMIATVGGAIAGGFAGNQARKGKKYDTVATIVGAIVGGMGAREASEFWDDRKKKREEKQDDWEEDFGKDERGSERGSRRRRDDRDDRDDRRRY</sequence>
<comment type="caution">
    <text evidence="5">The sequence shown here is derived from an EMBL/GenBank/DDBJ whole genome shotgun (WGS) entry which is preliminary data.</text>
</comment>
<feature type="compositionally biased region" description="Basic and acidic residues" evidence="3">
    <location>
        <begin position="78"/>
        <end position="92"/>
    </location>
</feature>
<dbReference type="GO" id="GO:0019867">
    <property type="term" value="C:outer membrane"/>
    <property type="evidence" value="ECO:0007669"/>
    <property type="project" value="InterPro"/>
</dbReference>
<dbReference type="Pfam" id="PF05433">
    <property type="entry name" value="Rick_17kDa_Anti"/>
    <property type="match status" value="1"/>
</dbReference>
<dbReference type="AlphaFoldDB" id="A0A9W8Y1N1"/>
<dbReference type="InterPro" id="IPR008816">
    <property type="entry name" value="Gly_zipper_2TM_dom"/>
</dbReference>
<feature type="region of interest" description="Disordered" evidence="3">
    <location>
        <begin position="262"/>
        <end position="319"/>
    </location>
</feature>
<feature type="compositionally biased region" description="Basic and acidic residues" evidence="3">
    <location>
        <begin position="208"/>
        <end position="226"/>
    </location>
</feature>
<feature type="compositionally biased region" description="Basic and acidic residues" evidence="3">
    <location>
        <begin position="18"/>
        <end position="28"/>
    </location>
</feature>
<evidence type="ECO:0000256" key="1">
    <source>
        <dbReference type="ARBA" id="ARBA00004370"/>
    </source>
</evidence>
<dbReference type="PANTHER" id="PTHR35603:SF2">
    <property type="entry name" value="OUTER MEMBRANE LIPOPROTEIN"/>
    <property type="match status" value="1"/>
</dbReference>
<feature type="compositionally biased region" description="Basic and acidic residues" evidence="3">
    <location>
        <begin position="294"/>
        <end position="319"/>
    </location>
</feature>
<feature type="compositionally biased region" description="Basic and acidic residues" evidence="3">
    <location>
        <begin position="40"/>
        <end position="49"/>
    </location>
</feature>
<dbReference type="PANTHER" id="PTHR35603">
    <property type="match status" value="1"/>
</dbReference>
<dbReference type="Proteomes" id="UP001140560">
    <property type="component" value="Unassembled WGS sequence"/>
</dbReference>